<sequence length="82" mass="9026">MYILDGESPERTTRATLLRMLVTLYGGPHDGRTIDADPDETLRLPVLTPSVDGGAPDLGDDATYEWQGRRDGAGRPVMDWQP</sequence>
<evidence type="ECO:0000313" key="3">
    <source>
        <dbReference type="Proteomes" id="UP000035083"/>
    </source>
</evidence>
<dbReference type="AlphaFoldDB" id="L7LN93"/>
<feature type="region of interest" description="Disordered" evidence="1">
    <location>
        <begin position="47"/>
        <end position="82"/>
    </location>
</feature>
<evidence type="ECO:0000313" key="2">
    <source>
        <dbReference type="EMBL" id="GAC62211.1"/>
    </source>
</evidence>
<dbReference type="EMBL" id="BANU01000030">
    <property type="protein sequence ID" value="GAC62211.1"/>
    <property type="molecule type" value="Genomic_DNA"/>
</dbReference>
<protein>
    <submittedName>
        <fullName evidence="2">Uncharacterized protein</fullName>
    </submittedName>
</protein>
<keyword evidence="3" id="KW-1185">Reference proteome</keyword>
<accession>L7LN93</accession>
<organism evidence="2 3">
    <name type="scientific">Gordonia sihwensis NBRC 108236</name>
    <dbReference type="NCBI Taxonomy" id="1223544"/>
    <lineage>
        <taxon>Bacteria</taxon>
        <taxon>Bacillati</taxon>
        <taxon>Actinomycetota</taxon>
        <taxon>Actinomycetes</taxon>
        <taxon>Mycobacteriales</taxon>
        <taxon>Gordoniaceae</taxon>
        <taxon>Gordonia</taxon>
    </lineage>
</organism>
<name>L7LN93_9ACTN</name>
<evidence type="ECO:0000256" key="1">
    <source>
        <dbReference type="SAM" id="MobiDB-lite"/>
    </source>
</evidence>
<proteinExistence type="predicted"/>
<comment type="caution">
    <text evidence="2">The sequence shown here is derived from an EMBL/GenBank/DDBJ whole genome shotgun (WGS) entry which is preliminary data.</text>
</comment>
<reference evidence="2 3" key="1">
    <citation type="submission" date="2012-12" db="EMBL/GenBank/DDBJ databases">
        <title>Whole genome shotgun sequence of Gordonia sihwensis NBRC 108236.</title>
        <authorList>
            <person name="Yoshida I."/>
            <person name="Hosoyama A."/>
            <person name="Tsuchikane K."/>
            <person name="Ando Y."/>
            <person name="Baba S."/>
            <person name="Ohji S."/>
            <person name="Hamada M."/>
            <person name="Tamura T."/>
            <person name="Yamazoe A."/>
            <person name="Yamazaki S."/>
            <person name="Fujita N."/>
        </authorList>
    </citation>
    <scope>NUCLEOTIDE SEQUENCE [LARGE SCALE GENOMIC DNA]</scope>
    <source>
        <strain evidence="2 3">NBRC 108236</strain>
    </source>
</reference>
<dbReference type="Proteomes" id="UP000035083">
    <property type="component" value="Unassembled WGS sequence"/>
</dbReference>
<gene>
    <name evidence="2" type="ORF">GSI01S_30_00190</name>
</gene>